<dbReference type="PANTHER" id="PTHR43943">
    <property type="entry name" value="DEHYDROGENASE/REDUCTASE (SDR FAMILY) MEMBER 4"/>
    <property type="match status" value="1"/>
</dbReference>
<accession>A0ABQ4CBY6</accession>
<evidence type="ECO:0000259" key="2">
    <source>
        <dbReference type="SMART" id="SM00822"/>
    </source>
</evidence>
<dbReference type="EMBL" id="BONC01000063">
    <property type="protein sequence ID" value="GIF60293.1"/>
    <property type="molecule type" value="Genomic_DNA"/>
</dbReference>
<dbReference type="PANTHER" id="PTHR43943:SF2">
    <property type="entry name" value="DEHYDROGENASE_REDUCTASE 4"/>
    <property type="match status" value="1"/>
</dbReference>
<dbReference type="PROSITE" id="PS00061">
    <property type="entry name" value="ADH_SHORT"/>
    <property type="match status" value="1"/>
</dbReference>
<dbReference type="InterPro" id="IPR036291">
    <property type="entry name" value="NAD(P)-bd_dom_sf"/>
</dbReference>
<name>A0ABQ4CBY6_9ACTN</name>
<keyword evidence="4" id="KW-1185">Reference proteome</keyword>
<evidence type="ECO:0000256" key="1">
    <source>
        <dbReference type="ARBA" id="ARBA00006484"/>
    </source>
</evidence>
<dbReference type="Gene3D" id="3.40.50.720">
    <property type="entry name" value="NAD(P)-binding Rossmann-like Domain"/>
    <property type="match status" value="1"/>
</dbReference>
<sequence length="240" mass="25102">MVTGASEGIGFAAAARFAEEGAHVYLTGRREQELASAVARIGASASGVAGDVTDLADLDRLFRTIDADRRRIDVLFANAGGGEFVPLTEVTEEHYDRTMRRNVRGTLFTVQKAVPLLNDHASVILASSIAAGTGAAGLGVYAASKAAIRSLTRTWANELGERGIRVNALAPGSTRTPAFEVARPTGVTPEEFEAMMSGPVPLRRVADAVEQASAALFLASAQSSYVTGIELLVDGGLTQI</sequence>
<protein>
    <submittedName>
        <fullName evidence="3">Oxidoreductase</fullName>
    </submittedName>
</protein>
<comment type="similarity">
    <text evidence="1">Belongs to the short-chain dehydrogenases/reductases (SDR) family.</text>
</comment>
<dbReference type="SUPFAM" id="SSF51735">
    <property type="entry name" value="NAD(P)-binding Rossmann-fold domains"/>
    <property type="match status" value="1"/>
</dbReference>
<evidence type="ECO:0000313" key="3">
    <source>
        <dbReference type="EMBL" id="GIF60293.1"/>
    </source>
</evidence>
<feature type="domain" description="Ketoreductase" evidence="2">
    <location>
        <begin position="1"/>
        <end position="172"/>
    </location>
</feature>
<proteinExistence type="inferred from homology"/>
<dbReference type="Proteomes" id="UP000624325">
    <property type="component" value="Unassembled WGS sequence"/>
</dbReference>
<organism evidence="3 4">
    <name type="scientific">Asanoa iriomotensis</name>
    <dbReference type="NCBI Taxonomy" id="234613"/>
    <lineage>
        <taxon>Bacteria</taxon>
        <taxon>Bacillati</taxon>
        <taxon>Actinomycetota</taxon>
        <taxon>Actinomycetes</taxon>
        <taxon>Micromonosporales</taxon>
        <taxon>Micromonosporaceae</taxon>
        <taxon>Asanoa</taxon>
    </lineage>
</organism>
<reference evidence="3 4" key="1">
    <citation type="submission" date="2021-01" db="EMBL/GenBank/DDBJ databases">
        <title>Whole genome shotgun sequence of Asanoa iriomotensis NBRC 100142.</title>
        <authorList>
            <person name="Komaki H."/>
            <person name="Tamura T."/>
        </authorList>
    </citation>
    <scope>NUCLEOTIDE SEQUENCE [LARGE SCALE GENOMIC DNA]</scope>
    <source>
        <strain evidence="3 4">NBRC 100142</strain>
    </source>
</reference>
<dbReference type="Pfam" id="PF13561">
    <property type="entry name" value="adh_short_C2"/>
    <property type="match status" value="1"/>
</dbReference>
<dbReference type="CDD" id="cd05233">
    <property type="entry name" value="SDR_c"/>
    <property type="match status" value="1"/>
</dbReference>
<dbReference type="PRINTS" id="PR00081">
    <property type="entry name" value="GDHRDH"/>
</dbReference>
<gene>
    <name evidence="3" type="ORF">Air01nite_63880</name>
</gene>
<dbReference type="SMART" id="SM00822">
    <property type="entry name" value="PKS_KR"/>
    <property type="match status" value="1"/>
</dbReference>
<dbReference type="InterPro" id="IPR020904">
    <property type="entry name" value="Sc_DH/Rdtase_CS"/>
</dbReference>
<dbReference type="InterPro" id="IPR002347">
    <property type="entry name" value="SDR_fam"/>
</dbReference>
<dbReference type="InterPro" id="IPR057326">
    <property type="entry name" value="KR_dom"/>
</dbReference>
<evidence type="ECO:0000313" key="4">
    <source>
        <dbReference type="Proteomes" id="UP000624325"/>
    </source>
</evidence>
<comment type="caution">
    <text evidence="3">The sequence shown here is derived from an EMBL/GenBank/DDBJ whole genome shotgun (WGS) entry which is preliminary data.</text>
</comment>